<feature type="transmembrane region" description="Helical" evidence="9">
    <location>
        <begin position="677"/>
        <end position="697"/>
    </location>
</feature>
<dbReference type="Gene3D" id="3.40.50.300">
    <property type="entry name" value="P-loop containing nucleotide triphosphate hydrolases"/>
    <property type="match status" value="3"/>
</dbReference>
<dbReference type="SUPFAM" id="SSF90123">
    <property type="entry name" value="ABC transporter transmembrane region"/>
    <property type="match status" value="2"/>
</dbReference>
<protein>
    <submittedName>
        <fullName evidence="12">Abc transporter</fullName>
    </submittedName>
</protein>
<feature type="domain" description="ABC transporter" evidence="10">
    <location>
        <begin position="1017"/>
        <end position="1417"/>
    </location>
</feature>
<keyword evidence="5" id="KW-0547">Nucleotide-binding</keyword>
<dbReference type="Pfam" id="PF00005">
    <property type="entry name" value="ABC_tran"/>
    <property type="match status" value="3"/>
</dbReference>
<dbReference type="PANTHER" id="PTHR43394">
    <property type="entry name" value="ATP-DEPENDENT PERMEASE MDL1, MITOCHONDRIAL"/>
    <property type="match status" value="1"/>
</dbReference>
<feature type="transmembrane region" description="Helical" evidence="9">
    <location>
        <begin position="245"/>
        <end position="263"/>
    </location>
</feature>
<accession>A0A078BAI0</accession>
<dbReference type="CDD" id="cd18577">
    <property type="entry name" value="ABC_6TM_Pgp_ABCB1_D1_like"/>
    <property type="match status" value="1"/>
</dbReference>
<sequence>MSTIEFKRFFRDLSTKDKTLIAIGTASSVLTGILLPMFAFLTGDLANTFDPNYPRDKHEEAITTLGFRMGLLGFAVWIFGYIFFGFWQHTAENIIFKLRSQYLNCLLRLDIQELENMSIEQLPSQLGENFNIIQESLGQRFSLIVFSITNILAGIVVAFIFGPDITAIFLVIFPILLVIVFAIGARVQKFSIKKQSLLQQMGGVVEESLMSIKLITSFSQEEKEIQKFEKLVDQAKQISDKSEHWIAAFIGFLKFVLFWFYAFETYLGTFFIQYNLTNPSSHKDYIAGDVITVVMSFIYSTGMIFNIIPNIQSIIKAKVAGKQIFEIIDREQNNHAAPELKIQNFEVSESIIFDKVTFKYQKANKEALKDASFTIKANKSTAIVGNSGCGKTTIIQLIERFYEPNEGKIYFDKLNIYDIDLRNLRESIGLVQQEPVLIMGTIRDNILLGNKDASLDQIKEAIKVANAEFIYEFENSLDTYVGSSNILNLSGGQKQRIAIARALIKNPKILILDEATSALDPKSEKDVQKALLNIQRSNQQLTIIVIAHRIQTILSADNLIYLDKDYKIVQASKNTDQYHQLVKILEENCQWDENSQDPQLGSEKQIKFKSPEQRVQELNESIIDEELDDQIEKEVKDFQLISMNDQTVKLNSSDQDMSQKEYGMKDIMKYYKPNSKIFLAFIATFLNAFSYPVYGYIFAKVIFVMIGKSLPTFIEDRNFWCGSYMAVTFGIGLFEYFKGSLYSALSENLTSTLRKGLFNSMIKKNIEWFDKKERAPGILSSLYLEDISHIKGLTSQTQGLVLEAILCLIIGITLAFISSWKIALVTLSISPLLILGGVAEQMIVWGSFKKSAKQVKGKEEEIDPYDRANALLSDIIINYKTVIGLGQKNVEFLVQKYQDLLEEPRRNGIRQAHISGIIYGYSQSIRLLFLGLIFYIATIFLFHHNDDAQDTFVSIYTLFMSAMQTGSLFSQVPSISKSKQAANKILSIIESKTADESLQEQKSKSDQLKHRILKGEIEFKNVSFKYPSREKIVLNSFSLQIPLGRKVALVGHSGSGKSTITSLLLRLYDFEQGQILIDGVNLKDFDVKSLRNSIGYVMQEPLLFNMSIKENIIYGNDKASDEKIREVAELANALEFIENFEDSIEGDHTKYPQKIQKIKTILNSLQQTNQDCKQILEKRSNDIENQLESIIKSQEALGTKEIIQELLWNSEQENIKEYLSSEKNFIQYQEVMLKAFKTFKKMFDLSTVVDFVNRANSQAKFEDFIAKNQERIRIRNEAILSSLDQLMQNDHFKINTEMLLKSDKLHPGFNKICGLKGSMLSGGQKQRIAIARALIKDPKILILDEATSALDEQSQELVNNALEKAMVGRTSIVIAHRLSTIKNCDWICVLHNGQVVEQGIFQKLSEDEKSYFYKLKSGMEM</sequence>
<feature type="domain" description="ABC transmembrane type-1" evidence="11">
    <location>
        <begin position="22"/>
        <end position="316"/>
    </location>
</feature>
<dbReference type="SMART" id="SM00382">
    <property type="entry name" value="AAA"/>
    <property type="match status" value="2"/>
</dbReference>
<evidence type="ECO:0000313" key="12">
    <source>
        <dbReference type="EMBL" id="CDW90568.1"/>
    </source>
</evidence>
<dbReference type="InParanoid" id="A0A078BAI0"/>
<evidence type="ECO:0000313" key="13">
    <source>
        <dbReference type="Proteomes" id="UP000039865"/>
    </source>
</evidence>
<dbReference type="FunCoup" id="A0A078BAI0">
    <property type="interactions" value="3"/>
</dbReference>
<feature type="transmembrane region" description="Helical" evidence="9">
    <location>
        <begin position="829"/>
        <end position="848"/>
    </location>
</feature>
<keyword evidence="7 9" id="KW-1133">Transmembrane helix</keyword>
<dbReference type="InterPro" id="IPR011527">
    <property type="entry name" value="ABC1_TM_dom"/>
</dbReference>
<dbReference type="PROSITE" id="PS50893">
    <property type="entry name" value="ABC_TRANSPORTER_2"/>
    <property type="match status" value="2"/>
</dbReference>
<feature type="transmembrane region" description="Helical" evidence="9">
    <location>
        <begin position="141"/>
        <end position="161"/>
    </location>
</feature>
<evidence type="ECO:0000259" key="10">
    <source>
        <dbReference type="PROSITE" id="PS50893"/>
    </source>
</evidence>
<dbReference type="InterPro" id="IPR039421">
    <property type="entry name" value="Type_1_exporter"/>
</dbReference>
<dbReference type="Pfam" id="PF00664">
    <property type="entry name" value="ABC_membrane"/>
    <property type="match status" value="2"/>
</dbReference>
<keyword evidence="4 9" id="KW-0812">Transmembrane</keyword>
<evidence type="ECO:0000256" key="2">
    <source>
        <dbReference type="ARBA" id="ARBA00007577"/>
    </source>
</evidence>
<dbReference type="OrthoDB" id="6500128at2759"/>
<feature type="transmembrane region" description="Helical" evidence="9">
    <location>
        <begin position="61"/>
        <end position="87"/>
    </location>
</feature>
<evidence type="ECO:0000256" key="6">
    <source>
        <dbReference type="ARBA" id="ARBA00022840"/>
    </source>
</evidence>
<comment type="similarity">
    <text evidence="2">Belongs to the ABC transporter superfamily. ABCB family. Multidrug resistance exporter (TC 3.A.1.201) subfamily.</text>
</comment>
<dbReference type="InterPro" id="IPR036640">
    <property type="entry name" value="ABC1_TM_sf"/>
</dbReference>
<dbReference type="PROSITE" id="PS50929">
    <property type="entry name" value="ABC_TM1F"/>
    <property type="match status" value="2"/>
</dbReference>
<dbReference type="GO" id="GO:0015421">
    <property type="term" value="F:ABC-type oligopeptide transporter activity"/>
    <property type="evidence" value="ECO:0007669"/>
    <property type="project" value="TreeGrafter"/>
</dbReference>
<organism evidence="12 13">
    <name type="scientific">Stylonychia lemnae</name>
    <name type="common">Ciliate</name>
    <dbReference type="NCBI Taxonomy" id="5949"/>
    <lineage>
        <taxon>Eukaryota</taxon>
        <taxon>Sar</taxon>
        <taxon>Alveolata</taxon>
        <taxon>Ciliophora</taxon>
        <taxon>Intramacronucleata</taxon>
        <taxon>Spirotrichea</taxon>
        <taxon>Stichotrichia</taxon>
        <taxon>Sporadotrichida</taxon>
        <taxon>Oxytrichidae</taxon>
        <taxon>Stylonychinae</taxon>
        <taxon>Stylonychia</taxon>
    </lineage>
</organism>
<name>A0A078BAI0_STYLE</name>
<feature type="transmembrane region" description="Helical" evidence="9">
    <location>
        <begin position="800"/>
        <end position="823"/>
    </location>
</feature>
<dbReference type="Proteomes" id="UP000039865">
    <property type="component" value="Unassembled WGS sequence"/>
</dbReference>
<feature type="transmembrane region" description="Helical" evidence="9">
    <location>
        <begin position="167"/>
        <end position="187"/>
    </location>
</feature>
<reference evidence="12 13" key="1">
    <citation type="submission" date="2014-06" db="EMBL/GenBank/DDBJ databases">
        <authorList>
            <person name="Swart Estienne"/>
        </authorList>
    </citation>
    <scope>NUCLEOTIDE SEQUENCE [LARGE SCALE GENOMIC DNA]</scope>
    <source>
        <strain evidence="12 13">130c</strain>
    </source>
</reference>
<dbReference type="GO" id="GO:0005743">
    <property type="term" value="C:mitochondrial inner membrane"/>
    <property type="evidence" value="ECO:0007669"/>
    <property type="project" value="TreeGrafter"/>
</dbReference>
<dbReference type="InterPro" id="IPR003439">
    <property type="entry name" value="ABC_transporter-like_ATP-bd"/>
</dbReference>
<dbReference type="EMBL" id="CCKQ01018596">
    <property type="protein sequence ID" value="CDW90568.1"/>
    <property type="molecule type" value="Genomic_DNA"/>
</dbReference>
<dbReference type="PANTHER" id="PTHR43394:SF27">
    <property type="entry name" value="ATP-DEPENDENT TRANSLOCASE ABCB1-LIKE"/>
    <property type="match status" value="1"/>
</dbReference>
<dbReference type="InterPro" id="IPR003593">
    <property type="entry name" value="AAA+_ATPase"/>
</dbReference>
<dbReference type="GO" id="GO:0090374">
    <property type="term" value="P:oligopeptide export from mitochondrion"/>
    <property type="evidence" value="ECO:0007669"/>
    <property type="project" value="TreeGrafter"/>
</dbReference>
<evidence type="ECO:0000256" key="5">
    <source>
        <dbReference type="ARBA" id="ARBA00022741"/>
    </source>
</evidence>
<keyword evidence="3" id="KW-0813">Transport</keyword>
<dbReference type="Gene3D" id="1.20.1560.10">
    <property type="entry name" value="ABC transporter type 1, transmembrane domain"/>
    <property type="match status" value="1"/>
</dbReference>
<evidence type="ECO:0000256" key="1">
    <source>
        <dbReference type="ARBA" id="ARBA00004141"/>
    </source>
</evidence>
<evidence type="ECO:0000256" key="8">
    <source>
        <dbReference type="ARBA" id="ARBA00023136"/>
    </source>
</evidence>
<feature type="domain" description="ABC transporter" evidence="10">
    <location>
        <begin position="351"/>
        <end position="590"/>
    </location>
</feature>
<evidence type="ECO:0000256" key="4">
    <source>
        <dbReference type="ARBA" id="ARBA00022692"/>
    </source>
</evidence>
<dbReference type="GO" id="GO:0005524">
    <property type="term" value="F:ATP binding"/>
    <property type="evidence" value="ECO:0007669"/>
    <property type="project" value="UniProtKB-KW"/>
</dbReference>
<dbReference type="FunFam" id="3.40.50.300:FF:000604">
    <property type="entry name" value="ABC transporter B family member 28"/>
    <property type="match status" value="1"/>
</dbReference>
<keyword evidence="8 9" id="KW-0472">Membrane</keyword>
<evidence type="ECO:0000256" key="3">
    <source>
        <dbReference type="ARBA" id="ARBA00022448"/>
    </source>
</evidence>
<dbReference type="NCBIfam" id="NF010167">
    <property type="entry name" value="PRK13648.1"/>
    <property type="match status" value="3"/>
</dbReference>
<keyword evidence="13" id="KW-1185">Reference proteome</keyword>
<feature type="transmembrane region" description="Helical" evidence="9">
    <location>
        <begin position="285"/>
        <end position="308"/>
    </location>
</feature>
<gene>
    <name evidence="12" type="primary">Contig13395.g14296</name>
    <name evidence="12" type="ORF">STYLEM_19713</name>
</gene>
<feature type="transmembrane region" description="Helical" evidence="9">
    <location>
        <begin position="927"/>
        <end position="945"/>
    </location>
</feature>
<dbReference type="PROSITE" id="PS00211">
    <property type="entry name" value="ABC_TRANSPORTER_1"/>
    <property type="match status" value="2"/>
</dbReference>
<dbReference type="GO" id="GO:0016887">
    <property type="term" value="F:ATP hydrolysis activity"/>
    <property type="evidence" value="ECO:0007669"/>
    <property type="project" value="InterPro"/>
</dbReference>
<dbReference type="CDD" id="cd18578">
    <property type="entry name" value="ABC_6TM_Pgp_ABCB1_D2_like"/>
    <property type="match status" value="1"/>
</dbReference>
<comment type="subcellular location">
    <subcellularLocation>
        <location evidence="1">Membrane</location>
        <topology evidence="1">Multi-pass membrane protein</topology>
    </subcellularLocation>
</comment>
<dbReference type="OMA" id="YEMCLGQ"/>
<feature type="domain" description="ABC transmembrane type-1" evidence="11">
    <location>
        <begin position="678"/>
        <end position="977"/>
    </location>
</feature>
<dbReference type="SUPFAM" id="SSF52540">
    <property type="entry name" value="P-loop containing nucleoside triphosphate hydrolases"/>
    <property type="match status" value="2"/>
</dbReference>
<evidence type="ECO:0000259" key="11">
    <source>
        <dbReference type="PROSITE" id="PS50929"/>
    </source>
</evidence>
<dbReference type="InterPro" id="IPR027417">
    <property type="entry name" value="P-loop_NTPase"/>
</dbReference>
<keyword evidence="6" id="KW-0067">ATP-binding</keyword>
<feature type="transmembrane region" description="Helical" evidence="9">
    <location>
        <begin position="717"/>
        <end position="737"/>
    </location>
</feature>
<dbReference type="InterPro" id="IPR017871">
    <property type="entry name" value="ABC_transporter-like_CS"/>
</dbReference>
<evidence type="ECO:0000256" key="7">
    <source>
        <dbReference type="ARBA" id="ARBA00022989"/>
    </source>
</evidence>
<evidence type="ECO:0000256" key="9">
    <source>
        <dbReference type="SAM" id="Phobius"/>
    </source>
</evidence>
<feature type="transmembrane region" description="Helical" evidence="9">
    <location>
        <begin position="20"/>
        <end position="41"/>
    </location>
</feature>
<proteinExistence type="inferred from homology"/>